<name>A0A8S9GAZ2_BRACR</name>
<sequence>MVYLTTVSVIASHEKKRCDEREMEELKGEKQHTLRRSEEIASVADICDSILMFAFCIMSLPFCILHHVFTVLDSASCLYSSGFYTLHSDVCIMYHVFTVLDSASCPYSSAF</sequence>
<dbReference type="AlphaFoldDB" id="A0A8S9GAZ2"/>
<keyword evidence="1" id="KW-0812">Transmembrane</keyword>
<dbReference type="EMBL" id="QGKW02002005">
    <property type="protein sequence ID" value="KAF2542264.1"/>
    <property type="molecule type" value="Genomic_DNA"/>
</dbReference>
<evidence type="ECO:0000256" key="1">
    <source>
        <dbReference type="SAM" id="Phobius"/>
    </source>
</evidence>
<organism evidence="2 3">
    <name type="scientific">Brassica cretica</name>
    <name type="common">Mustard</name>
    <dbReference type="NCBI Taxonomy" id="69181"/>
    <lineage>
        <taxon>Eukaryota</taxon>
        <taxon>Viridiplantae</taxon>
        <taxon>Streptophyta</taxon>
        <taxon>Embryophyta</taxon>
        <taxon>Tracheophyta</taxon>
        <taxon>Spermatophyta</taxon>
        <taxon>Magnoliopsida</taxon>
        <taxon>eudicotyledons</taxon>
        <taxon>Gunneridae</taxon>
        <taxon>Pentapetalae</taxon>
        <taxon>rosids</taxon>
        <taxon>malvids</taxon>
        <taxon>Brassicales</taxon>
        <taxon>Brassicaceae</taxon>
        <taxon>Brassiceae</taxon>
        <taxon>Brassica</taxon>
    </lineage>
</organism>
<gene>
    <name evidence="2" type="ORF">F2Q68_00030725</name>
</gene>
<protein>
    <submittedName>
        <fullName evidence="2">Uncharacterized protein</fullName>
    </submittedName>
</protein>
<comment type="caution">
    <text evidence="2">The sequence shown here is derived from an EMBL/GenBank/DDBJ whole genome shotgun (WGS) entry which is preliminary data.</text>
</comment>
<keyword evidence="1" id="KW-1133">Transmembrane helix</keyword>
<reference evidence="2" key="1">
    <citation type="submission" date="2019-12" db="EMBL/GenBank/DDBJ databases">
        <title>Genome sequencing and annotation of Brassica cretica.</title>
        <authorList>
            <person name="Studholme D.J."/>
            <person name="Sarris P.F."/>
        </authorList>
    </citation>
    <scope>NUCLEOTIDE SEQUENCE</scope>
    <source>
        <strain evidence="2">PFS-001/15</strain>
        <tissue evidence="2">Leaf</tissue>
    </source>
</reference>
<feature type="transmembrane region" description="Helical" evidence="1">
    <location>
        <begin position="50"/>
        <end position="72"/>
    </location>
</feature>
<evidence type="ECO:0000313" key="3">
    <source>
        <dbReference type="Proteomes" id="UP000712281"/>
    </source>
</evidence>
<accession>A0A8S9GAZ2</accession>
<evidence type="ECO:0000313" key="2">
    <source>
        <dbReference type="EMBL" id="KAF2542264.1"/>
    </source>
</evidence>
<keyword evidence="1" id="KW-0472">Membrane</keyword>
<proteinExistence type="predicted"/>
<dbReference type="Proteomes" id="UP000712281">
    <property type="component" value="Unassembled WGS sequence"/>
</dbReference>